<feature type="domain" description="TM2" evidence="6">
    <location>
        <begin position="26"/>
        <end position="82"/>
    </location>
</feature>
<accession>A0A1G8FRW6</accession>
<dbReference type="InterPro" id="IPR007829">
    <property type="entry name" value="TM2"/>
</dbReference>
<keyword evidence="3 5" id="KW-1133">Transmembrane helix</keyword>
<dbReference type="Proteomes" id="UP000198956">
    <property type="component" value="Unassembled WGS sequence"/>
</dbReference>
<feature type="transmembrane region" description="Helical" evidence="5">
    <location>
        <begin position="30"/>
        <end position="48"/>
    </location>
</feature>
<dbReference type="RefSeq" id="WP_091261604.1">
    <property type="nucleotide sequence ID" value="NZ_CP080764.1"/>
</dbReference>
<organism evidence="8 9">
    <name type="scientific">Aneurinibacillus thermoaerophilus</name>
    <dbReference type="NCBI Taxonomy" id="143495"/>
    <lineage>
        <taxon>Bacteria</taxon>
        <taxon>Bacillati</taxon>
        <taxon>Bacillota</taxon>
        <taxon>Bacilli</taxon>
        <taxon>Bacillales</taxon>
        <taxon>Paenibacillaceae</taxon>
        <taxon>Aneurinibacillus group</taxon>
        <taxon>Aneurinibacillus</taxon>
    </lineage>
</organism>
<dbReference type="EMBL" id="CP080764">
    <property type="protein sequence ID" value="QYY42508.1"/>
    <property type="molecule type" value="Genomic_DNA"/>
</dbReference>
<evidence type="ECO:0000256" key="5">
    <source>
        <dbReference type="SAM" id="Phobius"/>
    </source>
</evidence>
<evidence type="ECO:0000313" key="8">
    <source>
        <dbReference type="EMBL" id="SDH84872.1"/>
    </source>
</evidence>
<keyword evidence="2 5" id="KW-0812">Transmembrane</keyword>
<dbReference type="GO" id="GO:0016020">
    <property type="term" value="C:membrane"/>
    <property type="evidence" value="ECO:0007669"/>
    <property type="project" value="UniProtKB-SubCell"/>
</dbReference>
<evidence type="ECO:0000313" key="9">
    <source>
        <dbReference type="Proteomes" id="UP000198956"/>
    </source>
</evidence>
<reference evidence="7 10" key="2">
    <citation type="submission" date="2021-08" db="EMBL/GenBank/DDBJ databases">
        <title>Complete genome sequence of the strain Aneurinibacillus thermoaerophilus CCM 8960.</title>
        <authorList>
            <person name="Musilova J."/>
            <person name="Kourilova X."/>
            <person name="Pernicova I."/>
            <person name="Bezdicek M."/>
            <person name="Lengerova M."/>
            <person name="Obruca S."/>
            <person name="Sedlar K."/>
        </authorList>
    </citation>
    <scope>NUCLEOTIDE SEQUENCE [LARGE SCALE GENOMIC DNA]</scope>
    <source>
        <strain evidence="7 10">CCM 8960</strain>
    </source>
</reference>
<name>A0A1G8FRW6_ANETH</name>
<evidence type="ECO:0000256" key="4">
    <source>
        <dbReference type="ARBA" id="ARBA00023136"/>
    </source>
</evidence>
<dbReference type="GeneID" id="97143076"/>
<protein>
    <submittedName>
        <fullName evidence="8">TM2 domain-containing membrane protein YozV</fullName>
    </submittedName>
    <submittedName>
        <fullName evidence="7">TM2 domain-containing protein</fullName>
    </submittedName>
</protein>
<gene>
    <name evidence="7" type="ORF">K3F53_16975</name>
    <name evidence="8" type="ORF">SAMN04489735_10801</name>
</gene>
<dbReference type="Proteomes" id="UP000826616">
    <property type="component" value="Chromosome"/>
</dbReference>
<evidence type="ECO:0000256" key="1">
    <source>
        <dbReference type="ARBA" id="ARBA00004141"/>
    </source>
</evidence>
<reference evidence="8 9" key="1">
    <citation type="submission" date="2016-10" db="EMBL/GenBank/DDBJ databases">
        <authorList>
            <person name="de Groot N.N."/>
        </authorList>
    </citation>
    <scope>NUCLEOTIDE SEQUENCE [LARGE SCALE GENOMIC DNA]</scope>
    <source>
        <strain evidence="8 9">L 420-91</strain>
    </source>
</reference>
<sequence>MDNLIARQELNTEQQLMINAEFEKRKKSKGIAYILWLFLGSLGGHRFYAGDIGLGIGMIIVWVLGWFIFFIPTIIWAIIDLFLIGKRIDQLNEQIEAEIINKVKMLKS</sequence>
<dbReference type="AlphaFoldDB" id="A0A1G8FRW6"/>
<dbReference type="Pfam" id="PF05154">
    <property type="entry name" value="TM2"/>
    <property type="match status" value="1"/>
</dbReference>
<feature type="transmembrane region" description="Helical" evidence="5">
    <location>
        <begin position="54"/>
        <end position="79"/>
    </location>
</feature>
<evidence type="ECO:0000256" key="2">
    <source>
        <dbReference type="ARBA" id="ARBA00022692"/>
    </source>
</evidence>
<evidence type="ECO:0000313" key="7">
    <source>
        <dbReference type="EMBL" id="QYY42508.1"/>
    </source>
</evidence>
<dbReference type="OrthoDB" id="2004788at2"/>
<evidence type="ECO:0000256" key="3">
    <source>
        <dbReference type="ARBA" id="ARBA00022989"/>
    </source>
</evidence>
<keyword evidence="10" id="KW-1185">Reference proteome</keyword>
<evidence type="ECO:0000313" key="10">
    <source>
        <dbReference type="Proteomes" id="UP000826616"/>
    </source>
</evidence>
<keyword evidence="4 5" id="KW-0472">Membrane</keyword>
<comment type="subcellular location">
    <subcellularLocation>
        <location evidence="1">Membrane</location>
        <topology evidence="1">Multi-pass membrane protein</topology>
    </subcellularLocation>
</comment>
<proteinExistence type="predicted"/>
<evidence type="ECO:0000259" key="6">
    <source>
        <dbReference type="Pfam" id="PF05154"/>
    </source>
</evidence>
<dbReference type="EMBL" id="FNDE01000080">
    <property type="protein sequence ID" value="SDH84872.1"/>
    <property type="molecule type" value="Genomic_DNA"/>
</dbReference>